<evidence type="ECO:0000313" key="5">
    <source>
        <dbReference type="Proteomes" id="UP001592582"/>
    </source>
</evidence>
<dbReference type="Gene3D" id="3.40.50.10420">
    <property type="entry name" value="NagB/RpiA/CoA transferase-like"/>
    <property type="match status" value="1"/>
</dbReference>
<evidence type="ECO:0000259" key="1">
    <source>
        <dbReference type="Pfam" id="PF02589"/>
    </source>
</evidence>
<dbReference type="Proteomes" id="UP001592582">
    <property type="component" value="Unassembled WGS sequence"/>
</dbReference>
<dbReference type="EMBL" id="JBHEZX010000023">
    <property type="protein sequence ID" value="MFC1414356.1"/>
    <property type="molecule type" value="Genomic_DNA"/>
</dbReference>
<name>A0ABV6VKZ9_9ACTN</name>
<protein>
    <submittedName>
        <fullName evidence="2">Lactate utilization protein C</fullName>
    </submittedName>
</protein>
<dbReference type="PANTHER" id="PTHR43682:SF1">
    <property type="entry name" value="LACTATE UTILIZATION PROTEIN C"/>
    <property type="match status" value="1"/>
</dbReference>
<comment type="caution">
    <text evidence="2">The sequence shown here is derived from an EMBL/GenBank/DDBJ whole genome shotgun (WGS) entry which is preliminary data.</text>
</comment>
<dbReference type="InterPro" id="IPR037171">
    <property type="entry name" value="NagB/RpiA_transferase-like"/>
</dbReference>
<dbReference type="EMBL" id="JBHEZY010000020">
    <property type="protein sequence ID" value="MFC1435625.1"/>
    <property type="molecule type" value="Genomic_DNA"/>
</dbReference>
<gene>
    <name evidence="3" type="ORF">ACEZDB_33800</name>
    <name evidence="2" type="ORF">ACEZDG_34345</name>
</gene>
<dbReference type="PANTHER" id="PTHR43682">
    <property type="entry name" value="LACTATE UTILIZATION PROTEIN C"/>
    <property type="match status" value="1"/>
</dbReference>
<keyword evidence="5" id="KW-1185">Reference proteome</keyword>
<dbReference type="InterPro" id="IPR024185">
    <property type="entry name" value="FTHF_cligase-like_sf"/>
</dbReference>
<accession>A0ABV6VKZ9</accession>
<sequence>MSAREKILADIRAALGDVPAAELPEQVPVPSDYLRSHAGADVPGLFAERVADYRARVVRVSAAEAAAAIAALLAEREVRELLVPPGFPEELLPQGPWHRLGDEPPLAVDALERADGVLTTAALGIAVTGTVVLDAGPGQGRRALTLLPDYHLCVVREDQIVGDVPEALARLDPSRPLTFVSGPSATSDIELDRVEGVHGPRTLHVLVVADSPASELT</sequence>
<dbReference type="InterPro" id="IPR003741">
    <property type="entry name" value="LUD_dom"/>
</dbReference>
<evidence type="ECO:0000313" key="3">
    <source>
        <dbReference type="EMBL" id="MFC1435625.1"/>
    </source>
</evidence>
<dbReference type="RefSeq" id="WP_380517788.1">
    <property type="nucleotide sequence ID" value="NZ_JBHEZX010000023.1"/>
</dbReference>
<dbReference type="SUPFAM" id="SSF100950">
    <property type="entry name" value="NagB/RpiA/CoA transferase-like"/>
    <property type="match status" value="1"/>
</dbReference>
<organism evidence="2 5">
    <name type="scientific">Streptacidiphilus alkalitolerans</name>
    <dbReference type="NCBI Taxonomy" id="3342712"/>
    <lineage>
        <taxon>Bacteria</taxon>
        <taxon>Bacillati</taxon>
        <taxon>Actinomycetota</taxon>
        <taxon>Actinomycetes</taxon>
        <taxon>Kitasatosporales</taxon>
        <taxon>Streptomycetaceae</taxon>
        <taxon>Streptacidiphilus</taxon>
    </lineage>
</organism>
<proteinExistence type="predicted"/>
<reference evidence="4 5" key="1">
    <citation type="submission" date="2024-09" db="EMBL/GenBank/DDBJ databases">
        <authorList>
            <person name="Lee S.D."/>
        </authorList>
    </citation>
    <scope>NUCLEOTIDE SEQUENCE [LARGE SCALE GENOMIC DNA]</scope>
    <source>
        <strain evidence="2 5">N1-1</strain>
        <strain evidence="3 4">N1-3</strain>
    </source>
</reference>
<feature type="domain" description="LUD" evidence="1">
    <location>
        <begin position="48"/>
        <end position="208"/>
    </location>
</feature>
<evidence type="ECO:0000313" key="4">
    <source>
        <dbReference type="Proteomes" id="UP001592530"/>
    </source>
</evidence>
<dbReference type="Pfam" id="PF02589">
    <property type="entry name" value="LUD_dom"/>
    <property type="match status" value="1"/>
</dbReference>
<dbReference type="Proteomes" id="UP001592530">
    <property type="component" value="Unassembled WGS sequence"/>
</dbReference>
<evidence type="ECO:0000313" key="2">
    <source>
        <dbReference type="EMBL" id="MFC1414356.1"/>
    </source>
</evidence>